<sequence length="152" mass="16888">MVLTTPQLNNVLNTLRDDFNTSPGEVFLLFLCNTANGEDQRGISAGIIEYAPKILTAMESHQSLSRVFFDKAKESVVRRCTKEVAELSLKVHNGHFNVKTMTEEQIRAYKVGEAVEKIHNAGLNPSTCAMTKGIQKDRVFPDPVGAKVFEYA</sequence>
<keyword evidence="2" id="KW-1185">Reference proteome</keyword>
<dbReference type="Proteomes" id="UP000623687">
    <property type="component" value="Unassembled WGS sequence"/>
</dbReference>
<reference evidence="1" key="1">
    <citation type="submission" date="2019-07" db="EMBL/GenBank/DDBJ databases">
        <authorList>
            <person name="Palmer J.M."/>
        </authorList>
    </citation>
    <scope>NUCLEOTIDE SEQUENCE</scope>
    <source>
        <strain evidence="1">PC9</strain>
    </source>
</reference>
<protein>
    <submittedName>
        <fullName evidence="1">Uncharacterized protein</fullName>
    </submittedName>
</protein>
<dbReference type="VEuPathDB" id="FungiDB:PC9H_010724"/>
<proteinExistence type="predicted"/>
<evidence type="ECO:0000313" key="2">
    <source>
        <dbReference type="Proteomes" id="UP000623687"/>
    </source>
</evidence>
<comment type="caution">
    <text evidence="1">The sequence shown here is derived from an EMBL/GenBank/DDBJ whole genome shotgun (WGS) entry which is preliminary data.</text>
</comment>
<dbReference type="RefSeq" id="XP_036627600.1">
    <property type="nucleotide sequence ID" value="XM_036780217.1"/>
</dbReference>
<gene>
    <name evidence="1" type="ORF">PC9H_010724</name>
</gene>
<evidence type="ECO:0000313" key="1">
    <source>
        <dbReference type="EMBL" id="KAF7422568.1"/>
    </source>
</evidence>
<dbReference type="EMBL" id="JACETU010000008">
    <property type="protein sequence ID" value="KAF7422568.1"/>
    <property type="molecule type" value="Genomic_DNA"/>
</dbReference>
<organism evidence="1 2">
    <name type="scientific">Pleurotus ostreatus</name>
    <name type="common">Oyster mushroom</name>
    <name type="synonym">White-rot fungus</name>
    <dbReference type="NCBI Taxonomy" id="5322"/>
    <lineage>
        <taxon>Eukaryota</taxon>
        <taxon>Fungi</taxon>
        <taxon>Dikarya</taxon>
        <taxon>Basidiomycota</taxon>
        <taxon>Agaricomycotina</taxon>
        <taxon>Agaricomycetes</taxon>
        <taxon>Agaricomycetidae</taxon>
        <taxon>Agaricales</taxon>
        <taxon>Pleurotineae</taxon>
        <taxon>Pleurotaceae</taxon>
        <taxon>Pleurotus</taxon>
    </lineage>
</organism>
<dbReference type="GeneID" id="59380542"/>
<dbReference type="OrthoDB" id="10395794at2759"/>
<name>A0A8H6ZPA6_PLEOS</name>
<dbReference type="AlphaFoldDB" id="A0A8H6ZPA6"/>
<accession>A0A8H6ZPA6</accession>